<keyword evidence="7" id="KW-1185">Reference proteome</keyword>
<dbReference type="PANTHER" id="PTHR14296">
    <property type="entry name" value="REMODELING AND SPACING FACTOR 1"/>
    <property type="match status" value="1"/>
</dbReference>
<sequence>MPATRKRSLRELDSSSDQEPKQPSMLHRIRNMWQFANLVQFIVLFGQALKLDDNLDIEDLEAECLKPGSMVLQDIGLGLLKFLSSHRGLTHELFDEYTRRQFLAKAPEKNPFGTAETPAKFAEFDVFTKIRVLQQMTQLIMMNPERLREKTEEQRDIDQANWRIEPYGWDRQDRTYFVLDDNRLYRLTDRPPPAPKPKKNTKKARAAQRASKRRRVSSEPGSGVDDAGDEASEAGAAAEPEDNGLGGMKWECVAVTLDEVRGFLSTIQKTKDANEKILRDQIQDHLLPILEKQEESRKRKQLQREKELLNLEKMAHAKRSSRIASKLEQQKMEERVREEERKRREEEAARRKEEQRRLKMERERDNRLMSREQRLKEREARRRLHEEELAQLSEDSRRDNNGAAARMSERRRLAEIERNKKVLQELKEEEDDWIFDCVCGVYGQVDDGTHSVACERCNIWQHSKCLGINEQEADQDDFHFVCSYCRRREDAANDPRSRLIKIKVNRHQPSESPPREQATEENATPSQQPQAQLVVEIQSRPSLCEPGNPKPLQAHPGPGVQEPFAAQSVEHTTSNALQQTAENDGVRETPLVRQSSVDEGNNPSSWEQPSLIPDRRSVKSGTQKSTSLDPASITTSDDNGQSGLVAKSAQSIGTLSMSSESGSGGSSPSKQPHRSPPSPTKTSTSVPVASNSQAPPLSAENMSGMTSSGPIALPHLIPPRPRDARSDTATGSSPLPPPSGGLSPTKHSPPVPIPQREVNGGADSAANAPASGIHPPATVFPPVAALSPSPRQQILTPPVKPTEPVRVLPSQQQAQGIQTAKLVPSTSPRLDAHSN</sequence>
<dbReference type="PROSITE" id="PS01359">
    <property type="entry name" value="ZF_PHD_1"/>
    <property type="match status" value="1"/>
</dbReference>
<accession>A0AAN7HDC4</accession>
<feature type="compositionally biased region" description="Basic and acidic residues" evidence="4">
    <location>
        <begin position="328"/>
        <end position="374"/>
    </location>
</feature>
<evidence type="ECO:0000256" key="4">
    <source>
        <dbReference type="SAM" id="MobiDB-lite"/>
    </source>
</evidence>
<feature type="compositionally biased region" description="Basic residues" evidence="4">
    <location>
        <begin position="196"/>
        <end position="215"/>
    </location>
</feature>
<evidence type="ECO:0000256" key="3">
    <source>
        <dbReference type="ARBA" id="ARBA00022833"/>
    </source>
</evidence>
<dbReference type="Proteomes" id="UP001303760">
    <property type="component" value="Unassembled WGS sequence"/>
</dbReference>
<gene>
    <name evidence="6" type="ORF">C8A03DRAFT_14150</name>
</gene>
<name>A0AAN7HDC4_9PEZI</name>
<keyword evidence="2" id="KW-0863">Zinc-finger</keyword>
<protein>
    <recommendedName>
        <fullName evidence="5">Zinc finger PHD-type domain-containing protein</fullName>
    </recommendedName>
</protein>
<evidence type="ECO:0000256" key="2">
    <source>
        <dbReference type="ARBA" id="ARBA00022771"/>
    </source>
</evidence>
<dbReference type="AlphaFoldDB" id="A0AAN7HDC4"/>
<dbReference type="InterPro" id="IPR019787">
    <property type="entry name" value="Znf_PHD-finger"/>
</dbReference>
<feature type="region of interest" description="Disordered" evidence="4">
    <location>
        <begin position="502"/>
        <end position="562"/>
    </location>
</feature>
<dbReference type="Gene3D" id="3.30.40.10">
    <property type="entry name" value="Zinc/RING finger domain, C3HC4 (zinc finger)"/>
    <property type="match status" value="1"/>
</dbReference>
<organism evidence="6 7">
    <name type="scientific">Achaetomium macrosporum</name>
    <dbReference type="NCBI Taxonomy" id="79813"/>
    <lineage>
        <taxon>Eukaryota</taxon>
        <taxon>Fungi</taxon>
        <taxon>Dikarya</taxon>
        <taxon>Ascomycota</taxon>
        <taxon>Pezizomycotina</taxon>
        <taxon>Sordariomycetes</taxon>
        <taxon>Sordariomycetidae</taxon>
        <taxon>Sordariales</taxon>
        <taxon>Chaetomiaceae</taxon>
        <taxon>Achaetomium</taxon>
    </lineage>
</organism>
<dbReference type="InterPro" id="IPR028938">
    <property type="entry name" value="Rsf1-like"/>
</dbReference>
<feature type="domain" description="Zinc finger PHD-type" evidence="5">
    <location>
        <begin position="438"/>
        <end position="486"/>
    </location>
</feature>
<evidence type="ECO:0000313" key="6">
    <source>
        <dbReference type="EMBL" id="KAK4239463.1"/>
    </source>
</evidence>
<dbReference type="GO" id="GO:0031213">
    <property type="term" value="C:RSF complex"/>
    <property type="evidence" value="ECO:0007669"/>
    <property type="project" value="InterPro"/>
</dbReference>
<dbReference type="InterPro" id="IPR011011">
    <property type="entry name" value="Znf_FYVE_PHD"/>
</dbReference>
<dbReference type="Pfam" id="PF00628">
    <property type="entry name" value="PHD"/>
    <property type="match status" value="1"/>
</dbReference>
<dbReference type="InterPro" id="IPR001965">
    <property type="entry name" value="Znf_PHD"/>
</dbReference>
<dbReference type="SMART" id="SM00249">
    <property type="entry name" value="PHD"/>
    <property type="match status" value="1"/>
</dbReference>
<feature type="compositionally biased region" description="Polar residues" evidence="4">
    <location>
        <begin position="809"/>
        <end position="829"/>
    </location>
</feature>
<feature type="compositionally biased region" description="Polar residues" evidence="4">
    <location>
        <begin position="619"/>
        <end position="642"/>
    </location>
</feature>
<feature type="compositionally biased region" description="Low complexity" evidence="4">
    <location>
        <begin position="651"/>
        <end position="669"/>
    </location>
</feature>
<dbReference type="InterPro" id="IPR013083">
    <property type="entry name" value="Znf_RING/FYVE/PHD"/>
</dbReference>
<evidence type="ECO:0000313" key="7">
    <source>
        <dbReference type="Proteomes" id="UP001303760"/>
    </source>
</evidence>
<dbReference type="InterPro" id="IPR019786">
    <property type="entry name" value="Zinc_finger_PHD-type_CS"/>
</dbReference>
<dbReference type="GO" id="GO:0008270">
    <property type="term" value="F:zinc ion binding"/>
    <property type="evidence" value="ECO:0007669"/>
    <property type="project" value="UniProtKB-KW"/>
</dbReference>
<evidence type="ECO:0000259" key="5">
    <source>
        <dbReference type="SMART" id="SM00249"/>
    </source>
</evidence>
<feature type="region of interest" description="Disordered" evidence="4">
    <location>
        <begin position="1"/>
        <end position="23"/>
    </location>
</feature>
<feature type="compositionally biased region" description="Polar residues" evidence="4">
    <location>
        <begin position="520"/>
        <end position="531"/>
    </location>
</feature>
<reference evidence="6" key="2">
    <citation type="submission" date="2023-05" db="EMBL/GenBank/DDBJ databases">
        <authorList>
            <consortium name="Lawrence Berkeley National Laboratory"/>
            <person name="Steindorff A."/>
            <person name="Hensen N."/>
            <person name="Bonometti L."/>
            <person name="Westerberg I."/>
            <person name="Brannstrom I.O."/>
            <person name="Guillou S."/>
            <person name="Cros-Aarteil S."/>
            <person name="Calhoun S."/>
            <person name="Haridas S."/>
            <person name="Kuo A."/>
            <person name="Mondo S."/>
            <person name="Pangilinan J."/>
            <person name="Riley R."/>
            <person name="Labutti K."/>
            <person name="Andreopoulos B."/>
            <person name="Lipzen A."/>
            <person name="Chen C."/>
            <person name="Yanf M."/>
            <person name="Daum C."/>
            <person name="Ng V."/>
            <person name="Clum A."/>
            <person name="Ohm R."/>
            <person name="Martin F."/>
            <person name="Silar P."/>
            <person name="Natvig D."/>
            <person name="Lalanne C."/>
            <person name="Gautier V."/>
            <person name="Ament-Velasquez S.L."/>
            <person name="Kruys A."/>
            <person name="Hutchinson M.I."/>
            <person name="Powell A.J."/>
            <person name="Barry K."/>
            <person name="Miller A.N."/>
            <person name="Grigoriev I.V."/>
            <person name="Debuchy R."/>
            <person name="Gladieux P."/>
            <person name="Thoren M.H."/>
            <person name="Johannesson H."/>
        </authorList>
    </citation>
    <scope>NUCLEOTIDE SEQUENCE</scope>
    <source>
        <strain evidence="6">CBS 532.94</strain>
    </source>
</reference>
<dbReference type="GO" id="GO:0006355">
    <property type="term" value="P:regulation of DNA-templated transcription"/>
    <property type="evidence" value="ECO:0007669"/>
    <property type="project" value="InterPro"/>
</dbReference>
<comment type="caution">
    <text evidence="6">The sequence shown here is derived from an EMBL/GenBank/DDBJ whole genome shotgun (WGS) entry which is preliminary data.</text>
</comment>
<evidence type="ECO:0000256" key="1">
    <source>
        <dbReference type="ARBA" id="ARBA00022723"/>
    </source>
</evidence>
<dbReference type="SUPFAM" id="SSF57903">
    <property type="entry name" value="FYVE/PHD zinc finger"/>
    <property type="match status" value="1"/>
</dbReference>
<keyword evidence="1" id="KW-0479">Metal-binding</keyword>
<feature type="compositionally biased region" description="Polar residues" evidence="4">
    <location>
        <begin position="689"/>
        <end position="709"/>
    </location>
</feature>
<feature type="compositionally biased region" description="Polar residues" evidence="4">
    <location>
        <begin position="592"/>
        <end position="608"/>
    </location>
</feature>
<dbReference type="EMBL" id="MU860063">
    <property type="protein sequence ID" value="KAK4239463.1"/>
    <property type="molecule type" value="Genomic_DNA"/>
</dbReference>
<feature type="region of interest" description="Disordered" evidence="4">
    <location>
        <begin position="315"/>
        <end position="374"/>
    </location>
</feature>
<proteinExistence type="predicted"/>
<feature type="region of interest" description="Disordered" evidence="4">
    <location>
        <begin position="578"/>
        <end position="835"/>
    </location>
</feature>
<keyword evidence="3" id="KW-0862">Zinc</keyword>
<dbReference type="PANTHER" id="PTHR14296:SF3">
    <property type="entry name" value="DIKAR, ISOFORM F"/>
    <property type="match status" value="1"/>
</dbReference>
<reference evidence="6" key="1">
    <citation type="journal article" date="2023" name="Mol. Phylogenet. Evol.">
        <title>Genome-scale phylogeny and comparative genomics of the fungal order Sordariales.</title>
        <authorList>
            <person name="Hensen N."/>
            <person name="Bonometti L."/>
            <person name="Westerberg I."/>
            <person name="Brannstrom I.O."/>
            <person name="Guillou S."/>
            <person name="Cros-Aarteil S."/>
            <person name="Calhoun S."/>
            <person name="Haridas S."/>
            <person name="Kuo A."/>
            <person name="Mondo S."/>
            <person name="Pangilinan J."/>
            <person name="Riley R."/>
            <person name="LaButti K."/>
            <person name="Andreopoulos B."/>
            <person name="Lipzen A."/>
            <person name="Chen C."/>
            <person name="Yan M."/>
            <person name="Daum C."/>
            <person name="Ng V."/>
            <person name="Clum A."/>
            <person name="Steindorff A."/>
            <person name="Ohm R.A."/>
            <person name="Martin F."/>
            <person name="Silar P."/>
            <person name="Natvig D.O."/>
            <person name="Lalanne C."/>
            <person name="Gautier V."/>
            <person name="Ament-Velasquez S.L."/>
            <person name="Kruys A."/>
            <person name="Hutchinson M.I."/>
            <person name="Powell A.J."/>
            <person name="Barry K."/>
            <person name="Miller A.N."/>
            <person name="Grigoriev I.V."/>
            <person name="Debuchy R."/>
            <person name="Gladieux P."/>
            <person name="Hiltunen Thoren M."/>
            <person name="Johannesson H."/>
        </authorList>
    </citation>
    <scope>NUCLEOTIDE SEQUENCE</scope>
    <source>
        <strain evidence="6">CBS 532.94</strain>
    </source>
</reference>
<feature type="region of interest" description="Disordered" evidence="4">
    <location>
        <begin position="186"/>
        <end position="245"/>
    </location>
</feature>